<dbReference type="InterPro" id="IPR020846">
    <property type="entry name" value="MFS_dom"/>
</dbReference>
<dbReference type="InterPro" id="IPR011701">
    <property type="entry name" value="MFS"/>
</dbReference>
<evidence type="ECO:0000256" key="6">
    <source>
        <dbReference type="SAM" id="Phobius"/>
    </source>
</evidence>
<feature type="transmembrane region" description="Helical" evidence="6">
    <location>
        <begin position="166"/>
        <end position="187"/>
    </location>
</feature>
<organism evidence="8 9">
    <name type="scientific">Leuconostoc carnosum</name>
    <dbReference type="NCBI Taxonomy" id="1252"/>
    <lineage>
        <taxon>Bacteria</taxon>
        <taxon>Bacillati</taxon>
        <taxon>Bacillota</taxon>
        <taxon>Bacilli</taxon>
        <taxon>Lactobacillales</taxon>
        <taxon>Lactobacillaceae</taxon>
        <taxon>Leuconostoc</taxon>
    </lineage>
</organism>
<feature type="transmembrane region" description="Helical" evidence="6">
    <location>
        <begin position="82"/>
        <end position="103"/>
    </location>
</feature>
<accession>A0AAE6IKD5</accession>
<comment type="subcellular location">
    <subcellularLocation>
        <location evidence="1">Cell membrane</location>
        <topology evidence="1">Multi-pass membrane protein</topology>
    </subcellularLocation>
</comment>
<evidence type="ECO:0000256" key="2">
    <source>
        <dbReference type="ARBA" id="ARBA00022448"/>
    </source>
</evidence>
<feature type="transmembrane region" description="Helical" evidence="6">
    <location>
        <begin position="395"/>
        <end position="418"/>
    </location>
</feature>
<keyword evidence="3 6" id="KW-0812">Transmembrane</keyword>
<evidence type="ECO:0000313" key="8">
    <source>
        <dbReference type="EMBL" id="QEA33818.1"/>
    </source>
</evidence>
<dbReference type="InterPro" id="IPR036259">
    <property type="entry name" value="MFS_trans_sf"/>
</dbReference>
<feature type="transmembrane region" description="Helical" evidence="6">
    <location>
        <begin position="260"/>
        <end position="280"/>
    </location>
</feature>
<dbReference type="GO" id="GO:0005886">
    <property type="term" value="C:plasma membrane"/>
    <property type="evidence" value="ECO:0007669"/>
    <property type="project" value="UniProtKB-SubCell"/>
</dbReference>
<dbReference type="EMBL" id="CP042374">
    <property type="protein sequence ID" value="QEA33818.1"/>
    <property type="molecule type" value="Genomic_DNA"/>
</dbReference>
<feature type="transmembrane region" description="Helical" evidence="6">
    <location>
        <begin position="199"/>
        <end position="218"/>
    </location>
</feature>
<dbReference type="GO" id="GO:0022857">
    <property type="term" value="F:transmembrane transporter activity"/>
    <property type="evidence" value="ECO:0007669"/>
    <property type="project" value="InterPro"/>
</dbReference>
<feature type="transmembrane region" description="Helical" evidence="6">
    <location>
        <begin position="230"/>
        <end position="248"/>
    </location>
</feature>
<dbReference type="Gene3D" id="1.20.1250.20">
    <property type="entry name" value="MFS general substrate transporter like domains"/>
    <property type="match status" value="1"/>
</dbReference>
<feature type="transmembrane region" description="Helical" evidence="6">
    <location>
        <begin position="139"/>
        <end position="160"/>
    </location>
</feature>
<evidence type="ECO:0000256" key="5">
    <source>
        <dbReference type="ARBA" id="ARBA00023136"/>
    </source>
</evidence>
<evidence type="ECO:0000256" key="4">
    <source>
        <dbReference type="ARBA" id="ARBA00022989"/>
    </source>
</evidence>
<keyword evidence="5 6" id="KW-0472">Membrane</keyword>
<feature type="domain" description="Major facilitator superfamily (MFS) profile" evidence="7">
    <location>
        <begin position="11"/>
        <end position="466"/>
    </location>
</feature>
<dbReference type="GeneID" id="61187419"/>
<dbReference type="PANTHER" id="PTHR42718:SF9">
    <property type="entry name" value="MAJOR FACILITATOR SUPERFAMILY MULTIDRUG TRANSPORTER MFSC"/>
    <property type="match status" value="1"/>
</dbReference>
<evidence type="ECO:0000256" key="1">
    <source>
        <dbReference type="ARBA" id="ARBA00004651"/>
    </source>
</evidence>
<name>A0AAE6IKD5_LEUCA</name>
<dbReference type="PANTHER" id="PTHR42718">
    <property type="entry name" value="MAJOR FACILITATOR SUPERFAMILY MULTIDRUG TRANSPORTER MFSC"/>
    <property type="match status" value="1"/>
</dbReference>
<feature type="transmembrane region" description="Helical" evidence="6">
    <location>
        <begin position="332"/>
        <end position="349"/>
    </location>
</feature>
<dbReference type="SUPFAM" id="SSF103473">
    <property type="entry name" value="MFS general substrate transporter"/>
    <property type="match status" value="1"/>
</dbReference>
<keyword evidence="2" id="KW-0813">Transport</keyword>
<reference evidence="8 9" key="1">
    <citation type="submission" date="2019-06" db="EMBL/GenBank/DDBJ databases">
        <title>Genome analyses of bacteria isolated from kimchi.</title>
        <authorList>
            <person name="Lee S."/>
            <person name="Ahn S."/>
            <person name="Roh S."/>
        </authorList>
    </citation>
    <scope>NUCLEOTIDE SEQUENCE [LARGE SCALE GENOMIC DNA]</scope>
    <source>
        <strain evidence="8 9">CBA3620</strain>
    </source>
</reference>
<protein>
    <submittedName>
        <fullName evidence="8">Multidrug efflux MFS transporter</fullName>
    </submittedName>
</protein>
<dbReference type="Proteomes" id="UP000321332">
    <property type="component" value="Chromosome"/>
</dbReference>
<dbReference type="Gene3D" id="1.20.1720.10">
    <property type="entry name" value="Multidrug resistance protein D"/>
    <property type="match status" value="1"/>
</dbReference>
<feature type="transmembrane region" description="Helical" evidence="6">
    <location>
        <begin position="300"/>
        <end position="320"/>
    </location>
</feature>
<keyword evidence="4 6" id="KW-1133">Transmembrane helix</keyword>
<dbReference type="PROSITE" id="PS50850">
    <property type="entry name" value="MFS"/>
    <property type="match status" value="1"/>
</dbReference>
<dbReference type="AlphaFoldDB" id="A0AAE6IKD5"/>
<proteinExistence type="predicted"/>
<evidence type="ECO:0000256" key="3">
    <source>
        <dbReference type="ARBA" id="ARBA00022692"/>
    </source>
</evidence>
<evidence type="ECO:0000313" key="9">
    <source>
        <dbReference type="Proteomes" id="UP000321332"/>
    </source>
</evidence>
<dbReference type="Pfam" id="PF07690">
    <property type="entry name" value="MFS_1"/>
    <property type="match status" value="1"/>
</dbReference>
<feature type="transmembrane region" description="Helical" evidence="6">
    <location>
        <begin position="109"/>
        <end position="127"/>
    </location>
</feature>
<feature type="transmembrane region" description="Helical" evidence="6">
    <location>
        <begin position="438"/>
        <end position="458"/>
    </location>
</feature>
<sequence length="466" mass="50833">MQVNERLSVRLILSVLAIGLLGFTDIMLETALNVSFPILMVEFNITSSTVQWLTSGVILLTSMVVILSPWLKKRFTNRSQFLVATVISICGVLINAMSGHFGWILFGRLLQGIGGGVGLPLMYNVIFEQVPEQKRGTMVGLGSLIISFAPAIGPAFGGFLTQNYDWHMVFWVVLPIQVASLILGWFTIKQVSPLTKEKLDLIGWLLLSTSFIAGIFVIERISTHGVANYFSISLLIIMVLGLIGYLVYASRVRQPLLNPAIFRFRVFSLSIIAAFITQIVNLTFNYAVPMVLQIVLFKNSQVAGLALLPGALGYAIMAIVSGRLYDRFGARFPVTIGLVLMVIGTILMASMPVSLYGMTLNFMVIQLGAGFWFGNNMAHAVSHVPVEYQSVGNSIFSATSNYAAAVGIAMSAGIISIFQKNAHSTAEMINTTYIGSQWVSRLDVILICLASALSLHALMSVSRKNK</sequence>
<evidence type="ECO:0000259" key="7">
    <source>
        <dbReference type="PROSITE" id="PS50850"/>
    </source>
</evidence>
<feature type="transmembrane region" description="Helical" evidence="6">
    <location>
        <begin position="12"/>
        <end position="32"/>
    </location>
</feature>
<dbReference type="PRINTS" id="PR01036">
    <property type="entry name" value="TCRTETB"/>
</dbReference>
<feature type="transmembrane region" description="Helical" evidence="6">
    <location>
        <begin position="52"/>
        <end position="70"/>
    </location>
</feature>
<dbReference type="RefSeq" id="WP_014974755.1">
    <property type="nucleotide sequence ID" value="NZ_CP042374.1"/>
</dbReference>
<dbReference type="OMA" id="GQFNAKW"/>
<gene>
    <name evidence="8" type="ORF">FGL89_06625</name>
</gene>